<dbReference type="GO" id="GO:0016779">
    <property type="term" value="F:nucleotidyltransferase activity"/>
    <property type="evidence" value="ECO:0007669"/>
    <property type="project" value="UniProtKB-KW"/>
</dbReference>
<evidence type="ECO:0000256" key="6">
    <source>
        <dbReference type="PROSITE-ProRule" id="PRU01362"/>
    </source>
</evidence>
<sequence>MTILEEIQKRGIVEILHFTTNKGIVGTLAKKALLSRHRLPQDEYLEHVLHVNASVRPEGAEFFDKSQNWLDYVNLSISEINRRYYDVSQRWHENSDIWWGILSFDSNVMSHDSIIFTTTNNAYTPYCSRQPGVEGLRALFSPIIQRKQDWFARRGMRAQNLPTCEQAEILYPGALSTDFLRRIYVKEGDHHDQACGWLREFGLSHVEVTIDPTKFIGCKN</sequence>
<dbReference type="GO" id="GO:0003677">
    <property type="term" value="F:DNA binding"/>
    <property type="evidence" value="ECO:0007669"/>
    <property type="project" value="UniProtKB-UniRule"/>
</dbReference>
<protein>
    <submittedName>
        <fullName evidence="8">DUF4433 domain-containing protein</fullName>
    </submittedName>
</protein>
<dbReference type="KEGG" id="amon:H9L24_10720"/>
<evidence type="ECO:0000313" key="8">
    <source>
        <dbReference type="EMBL" id="QNP61145.1"/>
    </source>
</evidence>
<evidence type="ECO:0000256" key="4">
    <source>
        <dbReference type="ARBA" id="ARBA00022695"/>
    </source>
</evidence>
<proteinExistence type="inferred from homology"/>
<dbReference type="InterPro" id="IPR029494">
    <property type="entry name" value="DarT"/>
</dbReference>
<keyword evidence="3" id="KW-0808">Transferase</keyword>
<gene>
    <name evidence="8" type="ORF">H9L24_10720</name>
</gene>
<comment type="similarity">
    <text evidence="6">Belongs to the DarT ADP-ribosyltransferase family.</text>
</comment>
<reference evidence="8 9" key="1">
    <citation type="submission" date="2020-08" db="EMBL/GenBank/DDBJ databases">
        <title>Genome sequence of Acidovorax monticola KACC 19171T.</title>
        <authorList>
            <person name="Hyun D.-W."/>
            <person name="Bae J.-W."/>
        </authorList>
    </citation>
    <scope>NUCLEOTIDE SEQUENCE [LARGE SCALE GENOMIC DNA]</scope>
    <source>
        <strain evidence="8 9">KACC 19171</strain>
    </source>
</reference>
<dbReference type="Pfam" id="PF14487">
    <property type="entry name" value="DarT"/>
    <property type="match status" value="1"/>
</dbReference>
<evidence type="ECO:0000256" key="1">
    <source>
        <dbReference type="ARBA" id="ARBA00022649"/>
    </source>
</evidence>
<feature type="domain" description="DarT" evidence="7">
    <location>
        <begin position="13"/>
        <end position="216"/>
    </location>
</feature>
<dbReference type="GO" id="GO:0016757">
    <property type="term" value="F:glycosyltransferase activity"/>
    <property type="evidence" value="ECO:0007669"/>
    <property type="project" value="UniProtKB-KW"/>
</dbReference>
<evidence type="ECO:0000256" key="3">
    <source>
        <dbReference type="ARBA" id="ARBA00022679"/>
    </source>
</evidence>
<keyword evidence="5 6" id="KW-0238">DNA-binding</keyword>
<keyword evidence="1 6" id="KW-1277">Toxin-antitoxin system</keyword>
<evidence type="ECO:0000313" key="9">
    <source>
        <dbReference type="Proteomes" id="UP000516057"/>
    </source>
</evidence>
<accession>A0A7H0HKS9</accession>
<keyword evidence="4" id="KW-0548">Nucleotidyltransferase</keyword>
<evidence type="ECO:0000256" key="5">
    <source>
        <dbReference type="ARBA" id="ARBA00023125"/>
    </source>
</evidence>
<dbReference type="Proteomes" id="UP000516057">
    <property type="component" value="Chromosome"/>
</dbReference>
<comment type="caution">
    <text evidence="6">Lacks conserved residue(s) required for the propagation of feature annotation.</text>
</comment>
<evidence type="ECO:0000256" key="2">
    <source>
        <dbReference type="ARBA" id="ARBA00022676"/>
    </source>
</evidence>
<dbReference type="AlphaFoldDB" id="A0A7H0HKS9"/>
<organism evidence="8 9">
    <name type="scientific">Paenacidovorax monticola</name>
    <dbReference type="NCBI Taxonomy" id="1926868"/>
    <lineage>
        <taxon>Bacteria</taxon>
        <taxon>Pseudomonadati</taxon>
        <taxon>Pseudomonadota</taxon>
        <taxon>Betaproteobacteria</taxon>
        <taxon>Burkholderiales</taxon>
        <taxon>Comamonadaceae</taxon>
        <taxon>Paenacidovorax</taxon>
    </lineage>
</organism>
<keyword evidence="2" id="KW-0328">Glycosyltransferase</keyword>
<keyword evidence="9" id="KW-1185">Reference proteome</keyword>
<evidence type="ECO:0000259" key="7">
    <source>
        <dbReference type="PROSITE" id="PS52018"/>
    </source>
</evidence>
<dbReference type="RefSeq" id="WP_187738121.1">
    <property type="nucleotide sequence ID" value="NZ_CP060790.1"/>
</dbReference>
<name>A0A7H0HKS9_9BURK</name>
<dbReference type="PROSITE" id="PS52018">
    <property type="entry name" value="DART"/>
    <property type="match status" value="1"/>
</dbReference>
<dbReference type="EMBL" id="CP060790">
    <property type="protein sequence ID" value="QNP61145.1"/>
    <property type="molecule type" value="Genomic_DNA"/>
</dbReference>